<keyword evidence="2" id="KW-0689">Ribosomal protein</keyword>
<feature type="region of interest" description="Disordered" evidence="4">
    <location>
        <begin position="1"/>
        <end position="21"/>
    </location>
</feature>
<evidence type="ECO:0000256" key="4">
    <source>
        <dbReference type="SAM" id="MobiDB-lite"/>
    </source>
</evidence>
<keyword evidence="3" id="KW-0687">Ribonucleoprotein</keyword>
<dbReference type="InterPro" id="IPR052837">
    <property type="entry name" value="Mitoribosomal_bS21"/>
</dbReference>
<keyword evidence="6" id="KW-1185">Reference proteome</keyword>
<dbReference type="RefSeq" id="XP_024703412.1">
    <property type="nucleotide sequence ID" value="XM_024849453.1"/>
</dbReference>
<dbReference type="InterPro" id="IPR001911">
    <property type="entry name" value="Ribosomal_bS21"/>
</dbReference>
<dbReference type="STRING" id="1392250.A0A2I2G5F9"/>
<evidence type="ECO:0008006" key="7">
    <source>
        <dbReference type="Google" id="ProtNLM"/>
    </source>
</evidence>
<dbReference type="OrthoDB" id="2501249at2759"/>
<proteinExistence type="inferred from homology"/>
<dbReference type="PANTHER" id="PTHR41237:SF1">
    <property type="entry name" value="SMALL RIBOSOMAL SUBUNIT PROTEIN BS21M"/>
    <property type="match status" value="1"/>
</dbReference>
<feature type="region of interest" description="Disordered" evidence="4">
    <location>
        <begin position="40"/>
        <end position="99"/>
    </location>
</feature>
<comment type="similarity">
    <text evidence="1">Belongs to the bacterial ribosomal protein bS21 family.</text>
</comment>
<dbReference type="GO" id="GO:0003735">
    <property type="term" value="F:structural constituent of ribosome"/>
    <property type="evidence" value="ECO:0007669"/>
    <property type="project" value="InterPro"/>
</dbReference>
<evidence type="ECO:0000256" key="1">
    <source>
        <dbReference type="ARBA" id="ARBA00006640"/>
    </source>
</evidence>
<protein>
    <recommendedName>
        <fullName evidence="7">Ribosomal protein S21</fullName>
    </recommendedName>
</protein>
<name>A0A2I2G5F9_9EURO</name>
<organism evidence="5 6">
    <name type="scientific">Aspergillus steynii IBT 23096</name>
    <dbReference type="NCBI Taxonomy" id="1392250"/>
    <lineage>
        <taxon>Eukaryota</taxon>
        <taxon>Fungi</taxon>
        <taxon>Dikarya</taxon>
        <taxon>Ascomycota</taxon>
        <taxon>Pezizomycotina</taxon>
        <taxon>Eurotiomycetes</taxon>
        <taxon>Eurotiomycetidae</taxon>
        <taxon>Eurotiales</taxon>
        <taxon>Aspergillaceae</taxon>
        <taxon>Aspergillus</taxon>
        <taxon>Aspergillus subgen. Circumdati</taxon>
    </lineage>
</organism>
<dbReference type="GO" id="GO:0070124">
    <property type="term" value="P:mitochondrial translational initiation"/>
    <property type="evidence" value="ECO:0007669"/>
    <property type="project" value="TreeGrafter"/>
</dbReference>
<feature type="compositionally biased region" description="Low complexity" evidence="4">
    <location>
        <begin position="74"/>
        <end position="94"/>
    </location>
</feature>
<dbReference type="Pfam" id="PF01165">
    <property type="entry name" value="Ribosomal_S21"/>
    <property type="match status" value="1"/>
</dbReference>
<evidence type="ECO:0000313" key="5">
    <source>
        <dbReference type="EMBL" id="PLB48110.1"/>
    </source>
</evidence>
<dbReference type="GeneID" id="36557152"/>
<evidence type="ECO:0000256" key="2">
    <source>
        <dbReference type="ARBA" id="ARBA00022980"/>
    </source>
</evidence>
<comment type="caution">
    <text evidence="5">The sequence shown here is derived from an EMBL/GenBank/DDBJ whole genome shotgun (WGS) entry which is preliminary data.</text>
</comment>
<dbReference type="GO" id="GO:0005763">
    <property type="term" value="C:mitochondrial small ribosomal subunit"/>
    <property type="evidence" value="ECO:0007669"/>
    <property type="project" value="TreeGrafter"/>
</dbReference>
<reference evidence="5 6" key="1">
    <citation type="submission" date="2016-12" db="EMBL/GenBank/DDBJ databases">
        <title>The genomes of Aspergillus section Nigri reveals drivers in fungal speciation.</title>
        <authorList>
            <consortium name="DOE Joint Genome Institute"/>
            <person name="Vesth T.C."/>
            <person name="Nybo J."/>
            <person name="Theobald S."/>
            <person name="Brandl J."/>
            <person name="Frisvad J.C."/>
            <person name="Nielsen K.F."/>
            <person name="Lyhne E.K."/>
            <person name="Kogle M.E."/>
            <person name="Kuo A."/>
            <person name="Riley R."/>
            <person name="Clum A."/>
            <person name="Nolan M."/>
            <person name="Lipzen A."/>
            <person name="Salamov A."/>
            <person name="Henrissat B."/>
            <person name="Wiebenga A."/>
            <person name="De Vries R.P."/>
            <person name="Grigoriev I.V."/>
            <person name="Mortensen U.H."/>
            <person name="Andersen M.R."/>
            <person name="Baker S.E."/>
        </authorList>
    </citation>
    <scope>NUCLEOTIDE SEQUENCE [LARGE SCALE GENOMIC DNA]</scope>
    <source>
        <strain evidence="5 6">IBT 23096</strain>
    </source>
</reference>
<dbReference type="EMBL" id="MSFO01000005">
    <property type="protein sequence ID" value="PLB48110.1"/>
    <property type="molecule type" value="Genomic_DNA"/>
</dbReference>
<dbReference type="AlphaFoldDB" id="A0A2I2G5F9"/>
<dbReference type="VEuPathDB" id="FungiDB:P170DRAFT_437819"/>
<dbReference type="Proteomes" id="UP000234275">
    <property type="component" value="Unassembled WGS sequence"/>
</dbReference>
<gene>
    <name evidence="5" type="ORF">P170DRAFT_437819</name>
</gene>
<evidence type="ECO:0000256" key="3">
    <source>
        <dbReference type="ARBA" id="ARBA00023274"/>
    </source>
</evidence>
<sequence>MEMRSLTRSLRARPTSLYTAQQPSSILRSQFFAGHRSLRFSFSDNAPPTNAPRGPRASQPSDFDQILDKLNLDSQAPNSQSPYSSSSPSSPQRPGADGISVTSAVGAAISPTGAGPDRPLRKVSMKLGPSLGRQVPVEPERGLDLTASLRILHRACQQNRVRQDAQAQRFHVRRGQMKKNKRIVRWRRLFKYSFNHTVDRINRMRAQGW</sequence>
<evidence type="ECO:0000313" key="6">
    <source>
        <dbReference type="Proteomes" id="UP000234275"/>
    </source>
</evidence>
<dbReference type="PANTHER" id="PTHR41237">
    <property type="entry name" value="37S RIBOSOMAL PROTEIN MRP21, MITOCHONDRIAL"/>
    <property type="match status" value="1"/>
</dbReference>
<accession>A0A2I2G5F9</accession>